<evidence type="ECO:0000313" key="2">
    <source>
        <dbReference type="Proteomes" id="UP000324536"/>
    </source>
</evidence>
<reference evidence="1 2" key="1">
    <citation type="submission" date="2019-09" db="EMBL/GenBank/DDBJ databases">
        <title>Genome sequencing of strain KACC 21233.</title>
        <authorList>
            <person name="Heo J."/>
            <person name="Kim S.-J."/>
            <person name="Kim J.-S."/>
            <person name="Hong S.-B."/>
            <person name="Kwon S.-W."/>
        </authorList>
    </citation>
    <scope>NUCLEOTIDE SEQUENCE [LARGE SCALE GENOMIC DNA]</scope>
    <source>
        <strain evidence="1 2">KACC 21233</strain>
        <plasmid evidence="1 2">unnamed1</plasmid>
    </source>
</reference>
<organism evidence="1 2">
    <name type="scientific">Acetobacter vaccinii</name>
    <dbReference type="NCBI Taxonomy" id="2592655"/>
    <lineage>
        <taxon>Bacteria</taxon>
        <taxon>Pseudomonadati</taxon>
        <taxon>Pseudomonadota</taxon>
        <taxon>Alphaproteobacteria</taxon>
        <taxon>Acetobacterales</taxon>
        <taxon>Acetobacteraceae</taxon>
        <taxon>Acetobacter</taxon>
    </lineage>
</organism>
<accession>A0A5C1YSR0</accession>
<evidence type="ECO:0000313" key="1">
    <source>
        <dbReference type="EMBL" id="QEO18853.1"/>
    </source>
</evidence>
<dbReference type="OrthoDB" id="5297687at2"/>
<dbReference type="EMBL" id="CP043507">
    <property type="protein sequence ID" value="QEO18853.1"/>
    <property type="molecule type" value="Genomic_DNA"/>
</dbReference>
<dbReference type="KEGG" id="acek:FLP30_13365"/>
<proteinExistence type="predicted"/>
<sequence>MLHCILTDTIASLSELKRNPIATVSAGGGGAVAILDSNKPVFYCVPNAMFEAMMDKLEDQRLNAVADARSGQSFIHVRLDDL</sequence>
<gene>
    <name evidence="1" type="ORF">FLP30_13365</name>
</gene>
<dbReference type="AlphaFoldDB" id="A0A5C1YSR0"/>
<dbReference type="RefSeq" id="WP_149280507.1">
    <property type="nucleotide sequence ID" value="NZ_CP043507.1"/>
</dbReference>
<protein>
    <submittedName>
        <fullName evidence="1">Plasmid stabilization protein</fullName>
    </submittedName>
</protein>
<geneLocation type="plasmid" evidence="1">
    <name>unnamed1</name>
</geneLocation>
<keyword evidence="2" id="KW-1185">Reference proteome</keyword>
<keyword evidence="1" id="KW-0614">Plasmid</keyword>
<name>A0A5C1YSR0_9PROT</name>
<dbReference type="Proteomes" id="UP000324536">
    <property type="component" value="Plasmid unnamed1"/>
</dbReference>